<dbReference type="EMBL" id="JABZRE010000002">
    <property type="protein sequence ID" value="MBF1306352.1"/>
    <property type="molecule type" value="Genomic_DNA"/>
</dbReference>
<comment type="caution">
    <text evidence="1">The sequence shown here is derived from an EMBL/GenBank/DDBJ whole genome shotgun (WGS) entry which is preliminary data.</text>
</comment>
<sequence length="317" mass="37548">MTNSEKILTNDLKNNPNLYTIQRLFPDIAAKKLAYLLFEKDPSEKDPNFFYKGGLKAGEPKITKKNSHEIILKYWDYDEALRFTREEIMKTDSYGQYIYEKYAHWKYAERNYRQTVEVRETVIQNNKNVWRMAPMNAYSEFVRIARMRGISEKIRREMILEFGNNIVSNINYQTARNDLIEFIIFETKSEIFPTLVEIKGVDFFYKGVPYDQKVTYGLGSFEKEFDTQIEAFEAAKKNPKRVLETLFKNQDFSRFNSSNTMNRLLFSLTDLRVTPENIKLAIKKLNLDSPFDLTVDFTNQQMNHKIQCNMKSLFCQI</sequence>
<name>A0A930H339_9FIRM</name>
<accession>A0A930H339</accession>
<protein>
    <submittedName>
        <fullName evidence="1">Uncharacterized protein</fullName>
    </submittedName>
</protein>
<reference evidence="1" key="1">
    <citation type="submission" date="2020-04" db="EMBL/GenBank/DDBJ databases">
        <title>Deep metagenomics examines the oral microbiome during advanced dental caries in children, revealing novel taxa and co-occurrences with host molecules.</title>
        <authorList>
            <person name="Baker J.L."/>
            <person name="Morton J.T."/>
            <person name="Dinis M."/>
            <person name="Alvarez R."/>
            <person name="Tran N.C."/>
            <person name="Knight R."/>
            <person name="Edlund A."/>
        </authorList>
    </citation>
    <scope>NUCLEOTIDE SEQUENCE</scope>
    <source>
        <strain evidence="1">JCVI_23_bin.11</strain>
    </source>
</reference>
<proteinExistence type="predicted"/>
<evidence type="ECO:0000313" key="2">
    <source>
        <dbReference type="Proteomes" id="UP000758611"/>
    </source>
</evidence>
<dbReference type="AlphaFoldDB" id="A0A930H339"/>
<evidence type="ECO:0000313" key="1">
    <source>
        <dbReference type="EMBL" id="MBF1306352.1"/>
    </source>
</evidence>
<dbReference type="Proteomes" id="UP000758611">
    <property type="component" value="Unassembled WGS sequence"/>
</dbReference>
<organism evidence="1 2">
    <name type="scientific">Parvimonas micra</name>
    <dbReference type="NCBI Taxonomy" id="33033"/>
    <lineage>
        <taxon>Bacteria</taxon>
        <taxon>Bacillati</taxon>
        <taxon>Bacillota</taxon>
        <taxon>Tissierellia</taxon>
        <taxon>Tissierellales</taxon>
        <taxon>Peptoniphilaceae</taxon>
        <taxon>Parvimonas</taxon>
    </lineage>
</organism>
<gene>
    <name evidence="1" type="ORF">HXM94_00995</name>
</gene>
<dbReference type="RefSeq" id="WP_278476870.1">
    <property type="nucleotide sequence ID" value="NZ_JABZRE010000002.1"/>
</dbReference>